<organism evidence="2 3">
    <name type="scientific">Rhizophagus irregularis</name>
    <dbReference type="NCBI Taxonomy" id="588596"/>
    <lineage>
        <taxon>Eukaryota</taxon>
        <taxon>Fungi</taxon>
        <taxon>Fungi incertae sedis</taxon>
        <taxon>Mucoromycota</taxon>
        <taxon>Glomeromycotina</taxon>
        <taxon>Glomeromycetes</taxon>
        <taxon>Glomerales</taxon>
        <taxon>Glomeraceae</taxon>
        <taxon>Rhizophagus</taxon>
    </lineage>
</organism>
<comment type="caution">
    <text evidence="2">The sequence shown here is derived from an EMBL/GenBank/DDBJ whole genome shotgun (WGS) entry which is preliminary data.</text>
</comment>
<dbReference type="InterPro" id="IPR000719">
    <property type="entry name" value="Prot_kinase_dom"/>
</dbReference>
<dbReference type="SUPFAM" id="SSF56112">
    <property type="entry name" value="Protein kinase-like (PK-like)"/>
    <property type="match status" value="1"/>
</dbReference>
<evidence type="ECO:0000259" key="1">
    <source>
        <dbReference type="PROSITE" id="PS50011"/>
    </source>
</evidence>
<reference evidence="2 3" key="1">
    <citation type="submission" date="2015-10" db="EMBL/GenBank/DDBJ databases">
        <title>Genome analyses suggest a sexual origin of heterokaryosis in a supposedly ancient asexual fungus.</title>
        <authorList>
            <person name="Ropars J."/>
            <person name="Sedzielewska K."/>
            <person name="Noel J."/>
            <person name="Charron P."/>
            <person name="Farinelli L."/>
            <person name="Marton T."/>
            <person name="Kruger M."/>
            <person name="Pelin A."/>
            <person name="Brachmann A."/>
            <person name="Corradi N."/>
        </authorList>
    </citation>
    <scope>NUCLEOTIDE SEQUENCE [LARGE SCALE GENOMIC DNA]</scope>
    <source>
        <strain evidence="2 3">A4</strain>
    </source>
</reference>
<gene>
    <name evidence="2" type="ORF">RhiirA4_476101</name>
</gene>
<dbReference type="VEuPathDB" id="FungiDB:FUN_016295"/>
<keyword evidence="3" id="KW-1185">Reference proteome</keyword>
<accession>A0A2I1HB61</accession>
<dbReference type="AlphaFoldDB" id="A0A2I1HB61"/>
<sequence>MQLKINNYWTHIIIEWIPYDQFTDIKKIEKVDDNAAISYSAIWKNGPLYYRYNKKEWIRNPNKKVILNCLALDVEKFLNKVNKYSNIYGISQNPNTKDYILVLQNRNCKRCGKSYNDLENKWCKICEINYIQKKFTNWNENEKIDNFIQEKQIKINDINKFFNEANNYNDLYGMSQNPNTNDYILVLQDDQYCNKCCKPYSNLEKKFCKSCQINYIQNNLTNWSRNQKINDFIQEMHLKIDDYDNIIFEWIPYDQFDYFDEVGKGGFATVYSAIWKDGPLNYYKGLYERDNYKEVALKCIDNSHNITDEFLNEV</sequence>
<dbReference type="EMBL" id="LLXI01002056">
    <property type="protein sequence ID" value="PKY56080.1"/>
    <property type="molecule type" value="Genomic_DNA"/>
</dbReference>
<name>A0A2I1HB61_9GLOM</name>
<dbReference type="GO" id="GO:0004672">
    <property type="term" value="F:protein kinase activity"/>
    <property type="evidence" value="ECO:0007669"/>
    <property type="project" value="InterPro"/>
</dbReference>
<evidence type="ECO:0000313" key="2">
    <source>
        <dbReference type="EMBL" id="PKY56080.1"/>
    </source>
</evidence>
<dbReference type="Proteomes" id="UP000234323">
    <property type="component" value="Unassembled WGS sequence"/>
</dbReference>
<dbReference type="InterPro" id="IPR011009">
    <property type="entry name" value="Kinase-like_dom_sf"/>
</dbReference>
<dbReference type="PROSITE" id="PS50011">
    <property type="entry name" value="PROTEIN_KINASE_DOM"/>
    <property type="match status" value="1"/>
</dbReference>
<protein>
    <recommendedName>
        <fullName evidence="1">Protein kinase domain-containing protein</fullName>
    </recommendedName>
</protein>
<feature type="domain" description="Protein kinase" evidence="1">
    <location>
        <begin position="256"/>
        <end position="314"/>
    </location>
</feature>
<evidence type="ECO:0000313" key="3">
    <source>
        <dbReference type="Proteomes" id="UP000234323"/>
    </source>
</evidence>
<dbReference type="GO" id="GO:0005524">
    <property type="term" value="F:ATP binding"/>
    <property type="evidence" value="ECO:0007669"/>
    <property type="project" value="InterPro"/>
</dbReference>
<proteinExistence type="predicted"/>